<feature type="transmembrane region" description="Helical" evidence="11">
    <location>
        <begin position="151"/>
        <end position="171"/>
    </location>
</feature>
<proteinExistence type="inferred from homology"/>
<evidence type="ECO:0000256" key="7">
    <source>
        <dbReference type="ARBA" id="ARBA00022989"/>
    </source>
</evidence>
<dbReference type="PANTHER" id="PTHR31269:SF22">
    <property type="entry name" value="OS01G0247700 PROTEIN"/>
    <property type="match status" value="1"/>
</dbReference>
<evidence type="ECO:0000256" key="2">
    <source>
        <dbReference type="ARBA" id="ARBA00004236"/>
    </source>
</evidence>
<evidence type="ECO:0000259" key="12">
    <source>
        <dbReference type="PROSITE" id="PS50015"/>
    </source>
</evidence>
<dbReference type="GO" id="GO:0008308">
    <property type="term" value="F:voltage-gated monoatomic anion channel activity"/>
    <property type="evidence" value="ECO:0007669"/>
    <property type="project" value="InterPro"/>
</dbReference>
<dbReference type="Gene3D" id="1.50.10.150">
    <property type="entry name" value="Voltage-dependent anion channel"/>
    <property type="match status" value="1"/>
</dbReference>
<dbReference type="AlphaFoldDB" id="A0A7J7P1E9"/>
<dbReference type="PROSITE" id="PS00141">
    <property type="entry name" value="ASP_PROTEASE"/>
    <property type="match status" value="1"/>
</dbReference>
<accession>A0A7J7P1E9</accession>
<comment type="caution">
    <text evidence="13">The sequence shown here is derived from an EMBL/GenBank/DDBJ whole genome shotgun (WGS) entry which is preliminary data.</text>
</comment>
<dbReference type="SUPFAM" id="SSF50630">
    <property type="entry name" value="Acid proteases"/>
    <property type="match status" value="1"/>
</dbReference>
<keyword evidence="4" id="KW-0813">Transport</keyword>
<feature type="transmembrane region" description="Helical" evidence="11">
    <location>
        <begin position="82"/>
        <end position="105"/>
    </location>
</feature>
<dbReference type="InterPro" id="IPR001969">
    <property type="entry name" value="Aspartic_peptidase_AS"/>
</dbReference>
<dbReference type="GO" id="GO:0006508">
    <property type="term" value="P:proteolysis"/>
    <property type="evidence" value="ECO:0007669"/>
    <property type="project" value="InterPro"/>
</dbReference>
<keyword evidence="10" id="KW-1015">Disulfide bond</keyword>
<dbReference type="InterPro" id="IPR030183">
    <property type="entry name" value="SLAC/SLAH"/>
</dbReference>
<evidence type="ECO:0000256" key="5">
    <source>
        <dbReference type="ARBA" id="ARBA00022475"/>
    </source>
</evidence>
<gene>
    <name evidence="13" type="ORF">GIB67_026964</name>
</gene>
<dbReference type="GO" id="GO:0012505">
    <property type="term" value="C:endomembrane system"/>
    <property type="evidence" value="ECO:0007669"/>
    <property type="project" value="UniProtKB-SubCell"/>
</dbReference>
<dbReference type="InterPro" id="IPR011001">
    <property type="entry name" value="Saposin-like"/>
</dbReference>
<evidence type="ECO:0000256" key="9">
    <source>
        <dbReference type="ARBA" id="ARBA00023136"/>
    </source>
</evidence>
<evidence type="ECO:0000256" key="4">
    <source>
        <dbReference type="ARBA" id="ARBA00022448"/>
    </source>
</evidence>
<dbReference type="PROSITE" id="PS50015">
    <property type="entry name" value="SAP_B"/>
    <property type="match status" value="1"/>
</dbReference>
<dbReference type="InterPro" id="IPR008138">
    <property type="entry name" value="SapB_2"/>
</dbReference>
<evidence type="ECO:0000256" key="10">
    <source>
        <dbReference type="ARBA" id="ARBA00023157"/>
    </source>
</evidence>
<dbReference type="GO" id="GO:0006873">
    <property type="term" value="P:intracellular monoatomic ion homeostasis"/>
    <property type="evidence" value="ECO:0007669"/>
    <property type="project" value="InterPro"/>
</dbReference>
<keyword evidence="5" id="KW-1003">Cell membrane</keyword>
<dbReference type="Pfam" id="PF03489">
    <property type="entry name" value="SapB_2"/>
    <property type="match status" value="1"/>
</dbReference>
<sequence length="415" mass="46051">MDHTHLQTEVDVEVVIETTNPISQTFNDLEKGSSSSILTRLHAGYFRISMSLCGQALLWKTLGEQKSEGYHDIRRFLRFLPSIMFVLVWSIALLTVLSLSVLYSLRCLFHFKLVKAEFLHHIGVNYLFVPWISWILLLQSAPFIAPKNVDYLAFWWALVVPIVILDVKIYGQCFTKGKRFLYSVANPTSQLTVIGNMLGSRAAAQMGWKEIAVWLFSLGIVHYLVLFITLYQRQSGTERLSPMMRPVLFLFFAAPRFCKGGCAAIADSGTSLLAGPSTIISEINHAIGASGVASQECKAVVSQYGETILSMLSAEAEPKKVCSQIGLCTFDGTRGVSAGIQSVVGENNGGRLSGVLSDATCSACKMAFVWMQNQTKDRILSYVNEVKQRYCACYIPLVIAKYCRLMNIANSGFQQ</sequence>
<comment type="similarity">
    <text evidence="3">Belongs to the SLAC1 S-type anion channel family.</text>
</comment>
<keyword evidence="7 11" id="KW-1133">Transmembrane helix</keyword>
<comment type="subcellular location">
    <subcellularLocation>
        <location evidence="2">Cell membrane</location>
    </subcellularLocation>
    <subcellularLocation>
        <location evidence="1">Endomembrane system</location>
        <topology evidence="1">Multi-pass membrane protein</topology>
    </subcellularLocation>
</comment>
<keyword evidence="9 11" id="KW-0472">Membrane</keyword>
<dbReference type="InterPro" id="IPR004695">
    <property type="entry name" value="SLAC1/Mae1/Ssu1/TehA"/>
</dbReference>
<organism evidence="13 14">
    <name type="scientific">Kingdonia uniflora</name>
    <dbReference type="NCBI Taxonomy" id="39325"/>
    <lineage>
        <taxon>Eukaryota</taxon>
        <taxon>Viridiplantae</taxon>
        <taxon>Streptophyta</taxon>
        <taxon>Embryophyta</taxon>
        <taxon>Tracheophyta</taxon>
        <taxon>Spermatophyta</taxon>
        <taxon>Magnoliopsida</taxon>
        <taxon>Ranunculales</taxon>
        <taxon>Circaeasteraceae</taxon>
        <taxon>Kingdonia</taxon>
    </lineage>
</organism>
<dbReference type="Pfam" id="PF03595">
    <property type="entry name" value="SLAC1"/>
    <property type="match status" value="1"/>
</dbReference>
<keyword evidence="8" id="KW-0406">Ion transport</keyword>
<evidence type="ECO:0000313" key="14">
    <source>
        <dbReference type="Proteomes" id="UP000541444"/>
    </source>
</evidence>
<feature type="domain" description="Saposin B-type" evidence="12">
    <location>
        <begin position="292"/>
        <end position="332"/>
    </location>
</feature>
<dbReference type="SUPFAM" id="SSF47862">
    <property type="entry name" value="Saposin"/>
    <property type="match status" value="1"/>
</dbReference>
<feature type="transmembrane region" description="Helical" evidence="11">
    <location>
        <begin position="211"/>
        <end position="231"/>
    </location>
</feature>
<keyword evidence="14" id="KW-1185">Reference proteome</keyword>
<dbReference type="InterPro" id="IPR038665">
    <property type="entry name" value="Voltage-dep_anion_channel_sf"/>
</dbReference>
<evidence type="ECO:0000256" key="8">
    <source>
        <dbReference type="ARBA" id="ARBA00023065"/>
    </source>
</evidence>
<evidence type="ECO:0000256" key="6">
    <source>
        <dbReference type="ARBA" id="ARBA00022692"/>
    </source>
</evidence>
<dbReference type="OrthoDB" id="1867618at2759"/>
<protein>
    <recommendedName>
        <fullName evidence="12">Saposin B-type domain-containing protein</fullName>
    </recommendedName>
</protein>
<dbReference type="GO" id="GO:0004190">
    <property type="term" value="F:aspartic-type endopeptidase activity"/>
    <property type="evidence" value="ECO:0007669"/>
    <property type="project" value="InterPro"/>
</dbReference>
<dbReference type="GO" id="GO:0005886">
    <property type="term" value="C:plasma membrane"/>
    <property type="evidence" value="ECO:0007669"/>
    <property type="project" value="UniProtKB-SubCell"/>
</dbReference>
<dbReference type="EMBL" id="JACGCM010000347">
    <property type="protein sequence ID" value="KAF6173269.1"/>
    <property type="molecule type" value="Genomic_DNA"/>
</dbReference>
<feature type="transmembrane region" description="Helical" evidence="11">
    <location>
        <begin position="126"/>
        <end position="145"/>
    </location>
</feature>
<evidence type="ECO:0000313" key="13">
    <source>
        <dbReference type="EMBL" id="KAF6173269.1"/>
    </source>
</evidence>
<dbReference type="InterPro" id="IPR008139">
    <property type="entry name" value="SaposinB_dom"/>
</dbReference>
<dbReference type="Proteomes" id="UP000541444">
    <property type="component" value="Unassembled WGS sequence"/>
</dbReference>
<dbReference type="InterPro" id="IPR021109">
    <property type="entry name" value="Peptidase_aspartic_dom_sf"/>
</dbReference>
<reference evidence="13 14" key="1">
    <citation type="journal article" date="2020" name="IScience">
        <title>Genome Sequencing of the Endangered Kingdonia uniflora (Circaeasteraceae, Ranunculales) Reveals Potential Mechanisms of Evolutionary Specialization.</title>
        <authorList>
            <person name="Sun Y."/>
            <person name="Deng T."/>
            <person name="Zhang A."/>
            <person name="Moore M.J."/>
            <person name="Landis J.B."/>
            <person name="Lin N."/>
            <person name="Zhang H."/>
            <person name="Zhang X."/>
            <person name="Huang J."/>
            <person name="Zhang X."/>
            <person name="Sun H."/>
            <person name="Wang H."/>
        </authorList>
    </citation>
    <scope>NUCLEOTIDE SEQUENCE [LARGE SCALE GENOMIC DNA]</scope>
    <source>
        <strain evidence="13">TB1705</strain>
        <tissue evidence="13">Leaf</tissue>
    </source>
</reference>
<name>A0A7J7P1E9_9MAGN</name>
<keyword evidence="6 11" id="KW-0812">Transmembrane</keyword>
<evidence type="ECO:0000256" key="3">
    <source>
        <dbReference type="ARBA" id="ARBA00007808"/>
    </source>
</evidence>
<evidence type="ECO:0000256" key="11">
    <source>
        <dbReference type="SAM" id="Phobius"/>
    </source>
</evidence>
<evidence type="ECO:0000256" key="1">
    <source>
        <dbReference type="ARBA" id="ARBA00004127"/>
    </source>
</evidence>
<dbReference type="PANTHER" id="PTHR31269">
    <property type="entry name" value="S-TYPE ANION CHANNEL SLAH3"/>
    <property type="match status" value="1"/>
</dbReference>
<dbReference type="Gene3D" id="1.10.225.10">
    <property type="entry name" value="Saposin-like"/>
    <property type="match status" value="1"/>
</dbReference>